<feature type="region of interest" description="Disordered" evidence="2">
    <location>
        <begin position="637"/>
        <end position="673"/>
    </location>
</feature>
<feature type="compositionally biased region" description="Basic residues" evidence="2">
    <location>
        <begin position="113"/>
        <end position="124"/>
    </location>
</feature>
<feature type="region of interest" description="Disordered" evidence="2">
    <location>
        <begin position="98"/>
        <end position="153"/>
    </location>
</feature>
<keyword evidence="1" id="KW-0175">Coiled coil</keyword>
<feature type="region of interest" description="Disordered" evidence="2">
    <location>
        <begin position="1497"/>
        <end position="1543"/>
    </location>
</feature>
<feature type="coiled-coil region" evidence="1">
    <location>
        <begin position="473"/>
        <end position="503"/>
    </location>
</feature>
<reference evidence="3" key="2">
    <citation type="submission" date="2021-09" db="EMBL/GenBank/DDBJ databases">
        <authorList>
            <person name="Jia N."/>
            <person name="Wang J."/>
            <person name="Shi W."/>
            <person name="Du L."/>
            <person name="Sun Y."/>
            <person name="Zhan W."/>
            <person name="Jiang J."/>
            <person name="Wang Q."/>
            <person name="Zhang B."/>
            <person name="Ji P."/>
            <person name="Sakyi L.B."/>
            <person name="Cui X."/>
            <person name="Yuan T."/>
            <person name="Jiang B."/>
            <person name="Yang W."/>
            <person name="Lam T.T.-Y."/>
            <person name="Chang Q."/>
            <person name="Ding S."/>
            <person name="Wang X."/>
            <person name="Zhu J."/>
            <person name="Ruan X."/>
            <person name="Zhao L."/>
            <person name="Wei J."/>
            <person name="Que T."/>
            <person name="Du C."/>
            <person name="Cheng J."/>
            <person name="Dai P."/>
            <person name="Han X."/>
            <person name="Huang E."/>
            <person name="Gao Y."/>
            <person name="Liu J."/>
            <person name="Shao H."/>
            <person name="Ye R."/>
            <person name="Li L."/>
            <person name="Wei W."/>
            <person name="Wang X."/>
            <person name="Wang C."/>
            <person name="Huo Q."/>
            <person name="Li W."/>
            <person name="Guo W."/>
            <person name="Chen H."/>
            <person name="Chen S."/>
            <person name="Zhou L."/>
            <person name="Zhou L."/>
            <person name="Ni X."/>
            <person name="Tian J."/>
            <person name="Zhou Y."/>
            <person name="Sheng Y."/>
            <person name="Liu T."/>
            <person name="Pan Y."/>
            <person name="Xia L."/>
            <person name="Li J."/>
            <person name="Zhao F."/>
            <person name="Cao W."/>
        </authorList>
    </citation>
    <scope>NUCLEOTIDE SEQUENCE</scope>
    <source>
        <strain evidence="3">Rmic-2018</strain>
        <tissue evidence="3">Larvae</tissue>
    </source>
</reference>
<feature type="region of interest" description="Disordered" evidence="2">
    <location>
        <begin position="1285"/>
        <end position="1394"/>
    </location>
</feature>
<feature type="compositionally biased region" description="Basic and acidic residues" evidence="2">
    <location>
        <begin position="643"/>
        <end position="656"/>
    </location>
</feature>
<proteinExistence type="predicted"/>
<gene>
    <name evidence="3" type="ORF">HPB51_002656</name>
</gene>
<feature type="compositionally biased region" description="Basic and acidic residues" evidence="2">
    <location>
        <begin position="100"/>
        <end position="112"/>
    </location>
</feature>
<feature type="compositionally biased region" description="Polar residues" evidence="2">
    <location>
        <begin position="1533"/>
        <end position="1543"/>
    </location>
</feature>
<feature type="compositionally biased region" description="Basic residues" evidence="2">
    <location>
        <begin position="1318"/>
        <end position="1336"/>
    </location>
</feature>
<organism evidence="3 4">
    <name type="scientific">Rhipicephalus microplus</name>
    <name type="common">Cattle tick</name>
    <name type="synonym">Boophilus microplus</name>
    <dbReference type="NCBI Taxonomy" id="6941"/>
    <lineage>
        <taxon>Eukaryota</taxon>
        <taxon>Metazoa</taxon>
        <taxon>Ecdysozoa</taxon>
        <taxon>Arthropoda</taxon>
        <taxon>Chelicerata</taxon>
        <taxon>Arachnida</taxon>
        <taxon>Acari</taxon>
        <taxon>Parasitiformes</taxon>
        <taxon>Ixodida</taxon>
        <taxon>Ixodoidea</taxon>
        <taxon>Ixodidae</taxon>
        <taxon>Rhipicephalinae</taxon>
        <taxon>Rhipicephalus</taxon>
        <taxon>Boophilus</taxon>
    </lineage>
</organism>
<keyword evidence="4" id="KW-1185">Reference proteome</keyword>
<protein>
    <submittedName>
        <fullName evidence="3">Uncharacterized protein</fullName>
    </submittedName>
</protein>
<evidence type="ECO:0000313" key="3">
    <source>
        <dbReference type="EMBL" id="KAH8020707.1"/>
    </source>
</evidence>
<feature type="region of interest" description="Disordered" evidence="2">
    <location>
        <begin position="1006"/>
        <end position="1027"/>
    </location>
</feature>
<feature type="region of interest" description="Disordered" evidence="2">
    <location>
        <begin position="410"/>
        <end position="432"/>
    </location>
</feature>
<feature type="compositionally biased region" description="Basic residues" evidence="2">
    <location>
        <begin position="1048"/>
        <end position="1069"/>
    </location>
</feature>
<sequence length="1543" mass="171376">MLRGRKQQKMVSLSSTYLVLSEMKRTIKCNYEPFHANAFVQLRQRHLVCATLAKEKKEAHGWPEVPVWSLTALRDWSSSAGPRWCGDTITAAASASGIDMAKKKGSKSDGSKGGKKGKKKHHKAPPSPQGKSSPTKAAEAAPPPPPQPPGNAEEMKLTQTLQDLMTQKMNVWQKILGSHKDEERKEGLQIYKNMAEEELRIIARNISKTKLQELVDQQLNYFVQIGTSTAEEQKLAGMQGFKQVSDEECALAAMEAPELAHQVFGDIRMGDPPPLNLQGPPSAFAPTAVHMTPGARLPGAYQPGAAPVFMPPGARPSGVYQPGAARGGILGAYPGGIAWAQPGPSVVPGAVPYPGQEAREGMALPQPGPSDKHGAVPEPYPDMPPKSVSSLARDVGVLNTMADEVNRASVLEKGAPRPSYQQPPPLPMLRQPDHSQLMQDAWDMQRQLPKRRLPPSGGTAEVHNKSRLVSEFVEKLAAEIASKRISREEARSQLKDVVELENELAETLVSATNVKPDLTEEKLAAIAKMYQDISHSVITNPEMNRDDALSKLKNVAAMENELTQALVSDEEIANRPFRVTTAEESAFKLQQMKIKFADELQKSMAVSQPDASKIQDSIRQLYELEVLLMDKLFKAKNGKGRRRDKDKGRELATVREPKKKSKKPSTVVEISFSDSEESGATPVVCVVDGRQMADKAKGGSSCPVHGSHKKSSPEKKGNRPCPVHVDPRAKAKITWSMHPITPESLDLCDNDMQLLTGKGNSSGRLGDLGKSVGYQERDFAMLARTRNPPFMQPPLFPPYAPMEPMCPQYAPCTAAPYFPQPPMMPPYVYPPQEDVRRNVACGDVPPLMDGRPPGEPRIIIPTRYKGLLLDQPERCPDDDPRTILGDNTFYSKETWETKPCIPANYTSQCYPVMEEQEYVLPKYRPQPNVDVGIDASSMYPTAVTDTEFDQENGRVLGLETGIQITLPSQTNIAAVASPAPAASVQAQQTVPVTVSPPVQATTTITATDVQSVITPPRRRRIRRRRESVSRFRRRRFSDLEDDDSDLHPRRRTRSRPRSRSRTRRSRRWRGNIDDDFRRPPSRRRRRQKSRVRRRPSPSDPVAEEVPGIPFWDWICKSICSLLPFSRDGKGTRTKRGANIQRLVDDVMATSQEVVQAKRKLQSNNGSVEASVRSMGDLESKLWKLIDLEVDLVNELARYRWSGDVQDPKAEMKLNTAEEKIWRVIGVQTRLAQDLGDWRKTSSRSFHNSTMDARMPYTGQYGSFVPNYAQHYGSYANQSSQANTTSMYAGAGSHMGNKEEMPDDDEPDSASPLPPEKRKTSRLSKAARRRRRKKTGKLRSPVPSPGIISPRRRSKSRRASSSTSNTTTNTSNYTTEHTSTENTSSSNVSTSDPDSVTITNTIVISDDDGAARPSAVSWKSPSKEFLSSIDRSQTTPVEWETRKKGKYIYVRAKPGSGPQVARRPRDSLEVLGGRASGTFPDRGPGYDIRVRRGGRRRVNDGEDDLMSVSMRTSEDCPRRRSRRFRSLGPIPSRGTYQSRSQWSL</sequence>
<feature type="region of interest" description="Disordered" evidence="2">
    <location>
        <begin position="695"/>
        <end position="724"/>
    </location>
</feature>
<feature type="region of interest" description="Disordered" evidence="2">
    <location>
        <begin position="352"/>
        <end position="388"/>
    </location>
</feature>
<feature type="compositionally biased region" description="Basic residues" evidence="2">
    <location>
        <begin position="1079"/>
        <end position="1095"/>
    </location>
</feature>
<dbReference type="Proteomes" id="UP000821866">
    <property type="component" value="Chromosome 7"/>
</dbReference>
<name>A0A9J6DFE9_RHIMP</name>
<evidence type="ECO:0000256" key="1">
    <source>
        <dbReference type="SAM" id="Coils"/>
    </source>
</evidence>
<comment type="caution">
    <text evidence="3">The sequence shown here is derived from an EMBL/GenBank/DDBJ whole genome shotgun (WGS) entry which is preliminary data.</text>
</comment>
<feature type="compositionally biased region" description="Low complexity" evidence="2">
    <location>
        <begin position="1358"/>
        <end position="1390"/>
    </location>
</feature>
<reference evidence="3" key="1">
    <citation type="journal article" date="2020" name="Cell">
        <title>Large-Scale Comparative Analyses of Tick Genomes Elucidate Their Genetic Diversity and Vector Capacities.</title>
        <authorList>
            <consortium name="Tick Genome and Microbiome Consortium (TIGMIC)"/>
            <person name="Jia N."/>
            <person name="Wang J."/>
            <person name="Shi W."/>
            <person name="Du L."/>
            <person name="Sun Y."/>
            <person name="Zhan W."/>
            <person name="Jiang J.F."/>
            <person name="Wang Q."/>
            <person name="Zhang B."/>
            <person name="Ji P."/>
            <person name="Bell-Sakyi L."/>
            <person name="Cui X.M."/>
            <person name="Yuan T.T."/>
            <person name="Jiang B.G."/>
            <person name="Yang W.F."/>
            <person name="Lam T.T."/>
            <person name="Chang Q.C."/>
            <person name="Ding S.J."/>
            <person name="Wang X.J."/>
            <person name="Zhu J.G."/>
            <person name="Ruan X.D."/>
            <person name="Zhao L."/>
            <person name="Wei J.T."/>
            <person name="Ye R.Z."/>
            <person name="Que T.C."/>
            <person name="Du C.H."/>
            <person name="Zhou Y.H."/>
            <person name="Cheng J.X."/>
            <person name="Dai P.F."/>
            <person name="Guo W.B."/>
            <person name="Han X.H."/>
            <person name="Huang E.J."/>
            <person name="Li L.F."/>
            <person name="Wei W."/>
            <person name="Gao Y.C."/>
            <person name="Liu J.Z."/>
            <person name="Shao H.Z."/>
            <person name="Wang X."/>
            <person name="Wang C.C."/>
            <person name="Yang T.C."/>
            <person name="Huo Q.B."/>
            <person name="Li W."/>
            <person name="Chen H.Y."/>
            <person name="Chen S.E."/>
            <person name="Zhou L.G."/>
            <person name="Ni X.B."/>
            <person name="Tian J.H."/>
            <person name="Sheng Y."/>
            <person name="Liu T."/>
            <person name="Pan Y.S."/>
            <person name="Xia L.Y."/>
            <person name="Li J."/>
            <person name="Zhao F."/>
            <person name="Cao W.C."/>
        </authorList>
    </citation>
    <scope>NUCLEOTIDE SEQUENCE</scope>
    <source>
        <strain evidence="3">Rmic-2018</strain>
    </source>
</reference>
<evidence type="ECO:0000256" key="2">
    <source>
        <dbReference type="SAM" id="MobiDB-lite"/>
    </source>
</evidence>
<feature type="region of interest" description="Disordered" evidence="2">
    <location>
        <begin position="1040"/>
        <end position="1101"/>
    </location>
</feature>
<feature type="compositionally biased region" description="Basic residues" evidence="2">
    <location>
        <begin position="1016"/>
        <end position="1027"/>
    </location>
</feature>
<accession>A0A9J6DFE9</accession>
<evidence type="ECO:0000313" key="4">
    <source>
        <dbReference type="Proteomes" id="UP000821866"/>
    </source>
</evidence>
<dbReference type="EMBL" id="JABSTU010000009">
    <property type="protein sequence ID" value="KAH8020707.1"/>
    <property type="molecule type" value="Genomic_DNA"/>
</dbReference>